<dbReference type="InterPro" id="IPR001753">
    <property type="entry name" value="Enoyl-CoA_hydra/iso"/>
</dbReference>
<protein>
    <recommendedName>
        <fullName evidence="3">Enoyl-CoA hydratase</fullName>
    </recommendedName>
</protein>
<dbReference type="Gene3D" id="3.90.226.10">
    <property type="entry name" value="2-enoyl-CoA Hydratase, Chain A, domain 1"/>
    <property type="match status" value="1"/>
</dbReference>
<proteinExistence type="predicted"/>
<dbReference type="CDD" id="cd06558">
    <property type="entry name" value="crotonase-like"/>
    <property type="match status" value="1"/>
</dbReference>
<dbReference type="SUPFAM" id="SSF52096">
    <property type="entry name" value="ClpP/crotonase"/>
    <property type="match status" value="1"/>
</dbReference>
<dbReference type="PANTHER" id="PTHR11941:SF158">
    <property type="entry name" value="ENOYL-COA HYDRATASE (AFU_ORTHOLOGUE AFUA_2G10650)"/>
    <property type="match status" value="1"/>
</dbReference>
<dbReference type="EMBL" id="CAWUHD010000152">
    <property type="protein sequence ID" value="CAK7235700.1"/>
    <property type="molecule type" value="Genomic_DNA"/>
</dbReference>
<reference evidence="1 2" key="1">
    <citation type="submission" date="2024-01" db="EMBL/GenBank/DDBJ databases">
        <authorList>
            <person name="Allen C."/>
            <person name="Tagirdzhanova G."/>
        </authorList>
    </citation>
    <scope>NUCLEOTIDE SEQUENCE [LARGE SCALE GENOMIC DNA]</scope>
</reference>
<evidence type="ECO:0008006" key="3">
    <source>
        <dbReference type="Google" id="ProtNLM"/>
    </source>
</evidence>
<dbReference type="PANTHER" id="PTHR11941">
    <property type="entry name" value="ENOYL-COA HYDRATASE-RELATED"/>
    <property type="match status" value="1"/>
</dbReference>
<evidence type="ECO:0000313" key="1">
    <source>
        <dbReference type="EMBL" id="CAK7235700.1"/>
    </source>
</evidence>
<dbReference type="InterPro" id="IPR029045">
    <property type="entry name" value="ClpP/crotonase-like_dom_sf"/>
</dbReference>
<accession>A0ABP0CXQ1</accession>
<organism evidence="1 2">
    <name type="scientific">Sporothrix eucalyptigena</name>
    <dbReference type="NCBI Taxonomy" id="1812306"/>
    <lineage>
        <taxon>Eukaryota</taxon>
        <taxon>Fungi</taxon>
        <taxon>Dikarya</taxon>
        <taxon>Ascomycota</taxon>
        <taxon>Pezizomycotina</taxon>
        <taxon>Sordariomycetes</taxon>
        <taxon>Sordariomycetidae</taxon>
        <taxon>Ophiostomatales</taxon>
        <taxon>Ophiostomataceae</taxon>
        <taxon>Sporothrix</taxon>
    </lineage>
</organism>
<gene>
    <name evidence="1" type="ORF">SEUCBS140593_009367</name>
</gene>
<keyword evidence="2" id="KW-1185">Reference proteome</keyword>
<comment type="caution">
    <text evidence="1">The sequence shown here is derived from an EMBL/GenBank/DDBJ whole genome shotgun (WGS) entry which is preliminary data.</text>
</comment>
<sequence length="103" mass="11247">MANRTGKKPIVVACNGYAHASPKADFRLPEVMRGVSALAGALPLCMWLFGKRRTMDLVLTGRILTVEEAVSWGLAKEIVPLDRLVFRTLDYAEGIASMSPEIS</sequence>
<evidence type="ECO:0000313" key="2">
    <source>
        <dbReference type="Proteomes" id="UP001642482"/>
    </source>
</evidence>
<dbReference type="Pfam" id="PF00378">
    <property type="entry name" value="ECH_1"/>
    <property type="match status" value="1"/>
</dbReference>
<name>A0ABP0CXQ1_9PEZI</name>
<dbReference type="Proteomes" id="UP001642482">
    <property type="component" value="Unassembled WGS sequence"/>
</dbReference>